<proteinExistence type="predicted"/>
<accession>A0A5N5JYS4</accession>
<gene>
    <name evidence="2" type="ORF">PHYPO_G00159930</name>
</gene>
<organism evidence="2 3">
    <name type="scientific">Pangasianodon hypophthalmus</name>
    <name type="common">Striped catfish</name>
    <name type="synonym">Helicophagus hypophthalmus</name>
    <dbReference type="NCBI Taxonomy" id="310915"/>
    <lineage>
        <taxon>Eukaryota</taxon>
        <taxon>Metazoa</taxon>
        <taxon>Chordata</taxon>
        <taxon>Craniata</taxon>
        <taxon>Vertebrata</taxon>
        <taxon>Euteleostomi</taxon>
        <taxon>Actinopterygii</taxon>
        <taxon>Neopterygii</taxon>
        <taxon>Teleostei</taxon>
        <taxon>Ostariophysi</taxon>
        <taxon>Siluriformes</taxon>
        <taxon>Pangasiidae</taxon>
        <taxon>Pangasianodon</taxon>
    </lineage>
</organism>
<name>A0A5N5JYS4_PANHP</name>
<dbReference type="AlphaFoldDB" id="A0A5N5JYS4"/>
<protein>
    <submittedName>
        <fullName evidence="2">Uncharacterized protein</fullName>
    </submittedName>
</protein>
<sequence length="137" mass="15535">MWHSANPPCELSAEMTTPPTPHSTPPLPTPPLPTPPTRMLHPLLHHLTDRPERKLFSAGLHIWMFEHLHTGMRFASDVLLGSVAWFYSCVRLQDTGGDQPLISDWDLDCCGTDPVWMMLMRETEVNAPVLRQTCLQK</sequence>
<feature type="compositionally biased region" description="Pro residues" evidence="1">
    <location>
        <begin position="18"/>
        <end position="33"/>
    </location>
</feature>
<evidence type="ECO:0000313" key="3">
    <source>
        <dbReference type="Proteomes" id="UP000327468"/>
    </source>
</evidence>
<dbReference type="EMBL" id="VFJC01000028">
    <property type="protein sequence ID" value="KAB5522475.1"/>
    <property type="molecule type" value="Genomic_DNA"/>
</dbReference>
<dbReference type="Proteomes" id="UP000327468">
    <property type="component" value="Chromosome 27"/>
</dbReference>
<keyword evidence="3" id="KW-1185">Reference proteome</keyword>
<evidence type="ECO:0000313" key="2">
    <source>
        <dbReference type="EMBL" id="KAB5522475.1"/>
    </source>
</evidence>
<reference evidence="2 3" key="1">
    <citation type="submission" date="2019-06" db="EMBL/GenBank/DDBJ databases">
        <title>A chromosome-scale genome assembly of the striped catfish, Pangasianodon hypophthalmus.</title>
        <authorList>
            <person name="Wen M."/>
            <person name="Zahm M."/>
            <person name="Roques C."/>
            <person name="Cabau C."/>
            <person name="Klopp C."/>
            <person name="Donnadieu C."/>
            <person name="Jouanno E."/>
            <person name="Avarre J.-C."/>
            <person name="Campet M."/>
            <person name="Ha T.T.T."/>
            <person name="Dugue R."/>
            <person name="Lampietro C."/>
            <person name="Louis A."/>
            <person name="Herpin A."/>
            <person name="Echchiki A."/>
            <person name="Berthelot C."/>
            <person name="Parey E."/>
            <person name="Roest-Crollius H."/>
            <person name="Braasch I."/>
            <person name="Postlethwait J."/>
            <person name="Bobe J."/>
            <person name="Montfort J."/>
            <person name="Bouchez O."/>
            <person name="Begum T."/>
            <person name="Schartl M."/>
            <person name="Guiguen Y."/>
        </authorList>
    </citation>
    <scope>NUCLEOTIDE SEQUENCE [LARGE SCALE GENOMIC DNA]</scope>
    <source>
        <strain evidence="2 3">Indonesia</strain>
        <tissue evidence="2">Blood</tissue>
    </source>
</reference>
<evidence type="ECO:0000256" key="1">
    <source>
        <dbReference type="SAM" id="MobiDB-lite"/>
    </source>
</evidence>
<feature type="region of interest" description="Disordered" evidence="1">
    <location>
        <begin position="1"/>
        <end position="33"/>
    </location>
</feature>
<comment type="caution">
    <text evidence="2">The sequence shown here is derived from an EMBL/GenBank/DDBJ whole genome shotgun (WGS) entry which is preliminary data.</text>
</comment>